<protein>
    <recommendedName>
        <fullName evidence="2">NADPH-dependent FMN reductase-like domain-containing protein</fullName>
    </recommendedName>
</protein>
<sequence length="218" mass="23339">MTPNDLIGRLRIAVVIGSVRRPRLADPLAAWLERELAAIDWLDLDLIDLATAALPMHDLLPGGGAASPISGRLADADGFVLLVPEYNHSFPAPLKNAIDWHFTEWAYKPVGFVGYGASGGIRAVEQLRTVFPELRATTVRESVLIPMAWEHLDAAGAFVPPPGTAQALHAMMSELRTWAGALRPLRRTDPAGRRSTDAAGQPLADPAGQPLANPAGRP</sequence>
<evidence type="ECO:0000313" key="4">
    <source>
        <dbReference type="Proteomes" id="UP000190797"/>
    </source>
</evidence>
<dbReference type="PANTHER" id="PTHR30543:SF21">
    <property type="entry name" value="NAD(P)H-DEPENDENT FMN REDUCTASE LOT6"/>
    <property type="match status" value="1"/>
</dbReference>
<dbReference type="OrthoDB" id="9812295at2"/>
<evidence type="ECO:0000313" key="3">
    <source>
        <dbReference type="EMBL" id="AQZ68649.1"/>
    </source>
</evidence>
<keyword evidence="4" id="KW-1185">Reference proteome</keyword>
<dbReference type="GO" id="GO:0005829">
    <property type="term" value="C:cytosol"/>
    <property type="evidence" value="ECO:0007669"/>
    <property type="project" value="TreeGrafter"/>
</dbReference>
<feature type="domain" description="NADPH-dependent FMN reductase-like" evidence="2">
    <location>
        <begin position="11"/>
        <end position="149"/>
    </location>
</feature>
<dbReference type="GO" id="GO:0010181">
    <property type="term" value="F:FMN binding"/>
    <property type="evidence" value="ECO:0007669"/>
    <property type="project" value="TreeGrafter"/>
</dbReference>
<organism evidence="3 4">
    <name type="scientific">[Actinomadura] parvosata subsp. kistnae</name>
    <dbReference type="NCBI Taxonomy" id="1909395"/>
    <lineage>
        <taxon>Bacteria</taxon>
        <taxon>Bacillati</taxon>
        <taxon>Actinomycetota</taxon>
        <taxon>Actinomycetes</taxon>
        <taxon>Streptosporangiales</taxon>
        <taxon>Streptosporangiaceae</taxon>
        <taxon>Nonomuraea</taxon>
    </lineage>
</organism>
<dbReference type="InterPro" id="IPR005025">
    <property type="entry name" value="FMN_Rdtase-like_dom"/>
</dbReference>
<dbReference type="Gene3D" id="3.40.50.360">
    <property type="match status" value="1"/>
</dbReference>
<dbReference type="InterPro" id="IPR050712">
    <property type="entry name" value="NAD(P)H-dep_reductase"/>
</dbReference>
<dbReference type="GO" id="GO:0016491">
    <property type="term" value="F:oxidoreductase activity"/>
    <property type="evidence" value="ECO:0007669"/>
    <property type="project" value="InterPro"/>
</dbReference>
<feature type="region of interest" description="Disordered" evidence="1">
    <location>
        <begin position="187"/>
        <end position="218"/>
    </location>
</feature>
<dbReference type="PANTHER" id="PTHR30543">
    <property type="entry name" value="CHROMATE REDUCTASE"/>
    <property type="match status" value="1"/>
</dbReference>
<dbReference type="InterPro" id="IPR029039">
    <property type="entry name" value="Flavoprotein-like_sf"/>
</dbReference>
<evidence type="ECO:0000256" key="1">
    <source>
        <dbReference type="SAM" id="MobiDB-lite"/>
    </source>
</evidence>
<gene>
    <name evidence="3" type="ORF">BKM31_50650</name>
</gene>
<accession>A0A1V0AEP7</accession>
<dbReference type="SUPFAM" id="SSF52218">
    <property type="entry name" value="Flavoproteins"/>
    <property type="match status" value="1"/>
</dbReference>
<dbReference type="STRING" id="1909395.BKM31_50650"/>
<dbReference type="Pfam" id="PF03358">
    <property type="entry name" value="FMN_red"/>
    <property type="match status" value="1"/>
</dbReference>
<feature type="compositionally biased region" description="Basic and acidic residues" evidence="1">
    <location>
        <begin position="187"/>
        <end position="196"/>
    </location>
</feature>
<dbReference type="EMBL" id="CP017717">
    <property type="protein sequence ID" value="AQZ68649.1"/>
    <property type="molecule type" value="Genomic_DNA"/>
</dbReference>
<evidence type="ECO:0000259" key="2">
    <source>
        <dbReference type="Pfam" id="PF03358"/>
    </source>
</evidence>
<dbReference type="KEGG" id="noa:BKM31_50650"/>
<dbReference type="AlphaFoldDB" id="A0A1V0AEP7"/>
<dbReference type="Proteomes" id="UP000190797">
    <property type="component" value="Chromosome"/>
</dbReference>
<proteinExistence type="predicted"/>
<reference evidence="4" key="1">
    <citation type="journal article" date="2017" name="Med. Chem. Commun.">
        <title>Nonomuraea sp. ATCC 55076 harbours the largest actinomycete chromosome to date and the kistamicin biosynthetic gene cluster.</title>
        <authorList>
            <person name="Nazari B."/>
            <person name="Forneris C.C."/>
            <person name="Gibson M.I."/>
            <person name="Moon K."/>
            <person name="Schramma K.R."/>
            <person name="Seyedsayamdost M.R."/>
        </authorList>
    </citation>
    <scope>NUCLEOTIDE SEQUENCE [LARGE SCALE GENOMIC DNA]</scope>
    <source>
        <strain evidence="4">ATCC 55076</strain>
    </source>
</reference>
<name>A0A1V0AEP7_9ACTN</name>
<dbReference type="RefSeq" id="WP_080045033.1">
    <property type="nucleotide sequence ID" value="NZ_CP017717.1"/>
</dbReference>